<proteinExistence type="predicted"/>
<feature type="region of interest" description="Disordered" evidence="1">
    <location>
        <begin position="46"/>
        <end position="75"/>
    </location>
</feature>
<protein>
    <submittedName>
        <fullName evidence="2">Uncharacterized protein</fullName>
    </submittedName>
</protein>
<dbReference type="KEGG" id="scia:HUG15_16285"/>
<gene>
    <name evidence="2" type="ORF">HUG15_16285</name>
</gene>
<dbReference type="AlphaFoldDB" id="A0A7T6Z5A5"/>
<dbReference type="Proteomes" id="UP000595823">
    <property type="component" value="Chromosome"/>
</dbReference>
<evidence type="ECO:0000313" key="2">
    <source>
        <dbReference type="EMBL" id="QQK76977.1"/>
    </source>
</evidence>
<name>A0A7T6Z5A5_9BACI</name>
<keyword evidence="3" id="KW-1185">Reference proteome</keyword>
<accession>A0A7T6Z5A5</accession>
<evidence type="ECO:0000256" key="1">
    <source>
        <dbReference type="SAM" id="MobiDB-lite"/>
    </source>
</evidence>
<dbReference type="EMBL" id="CP054705">
    <property type="protein sequence ID" value="QQK76977.1"/>
    <property type="molecule type" value="Genomic_DNA"/>
</dbReference>
<reference evidence="2 3" key="1">
    <citation type="submission" date="2020-06" db="EMBL/GenBank/DDBJ databases">
        <title>Genomic analysis of Salicibibacter sp. NKC5-3.</title>
        <authorList>
            <person name="Oh Y.J."/>
        </authorList>
    </citation>
    <scope>NUCLEOTIDE SEQUENCE [LARGE SCALE GENOMIC DNA]</scope>
    <source>
        <strain evidence="2 3">NKC5-3</strain>
    </source>
</reference>
<sequence length="75" mass="8754">MSKREGGAATRDYFVSRIDTDDLIHHNGDRDYFSRHLDYTEKVIPSPVNRPREEDYFPKQPPPLLCGVAHREPRS</sequence>
<organism evidence="2 3">
    <name type="scientific">Salicibibacter cibarius</name>
    <dbReference type="NCBI Taxonomy" id="2743000"/>
    <lineage>
        <taxon>Bacteria</taxon>
        <taxon>Bacillati</taxon>
        <taxon>Bacillota</taxon>
        <taxon>Bacilli</taxon>
        <taxon>Bacillales</taxon>
        <taxon>Bacillaceae</taxon>
        <taxon>Salicibibacter</taxon>
    </lineage>
</organism>
<evidence type="ECO:0000313" key="3">
    <source>
        <dbReference type="Proteomes" id="UP000595823"/>
    </source>
</evidence>